<sequence>MTLSTAANRTFAFVPALLSVSFFVLSAVCPDAAWAGTSTGGQEHFADLYAMLKAWSTGTLGKSIALMFLLVGLGVGVIRGSIMGAVGCVAASMALFIGPQIIEQIFTALI</sequence>
<evidence type="ECO:0000313" key="1">
    <source>
        <dbReference type="EMBL" id="MTU43543.1"/>
    </source>
</evidence>
<evidence type="ECO:0000313" key="2">
    <source>
        <dbReference type="Proteomes" id="UP000462362"/>
    </source>
</evidence>
<dbReference type="AlphaFoldDB" id="A0A6I3S6P7"/>
<evidence type="ECO:0008006" key="3">
    <source>
        <dbReference type="Google" id="ProtNLM"/>
    </source>
</evidence>
<dbReference type="NCBIfam" id="NF041281">
    <property type="entry name" value="TraA_gammapb"/>
    <property type="match status" value="1"/>
</dbReference>
<protein>
    <recommendedName>
        <fullName evidence="3">Conjugal transfer protein TraA</fullName>
    </recommendedName>
</protein>
<name>A0A6I3S6P7_9BURK</name>
<organism evidence="1 2">
    <name type="scientific">Parasutterella excrementihominis</name>
    <dbReference type="NCBI Taxonomy" id="487175"/>
    <lineage>
        <taxon>Bacteria</taxon>
        <taxon>Pseudomonadati</taxon>
        <taxon>Pseudomonadota</taxon>
        <taxon>Betaproteobacteria</taxon>
        <taxon>Burkholderiales</taxon>
        <taxon>Sutterellaceae</taxon>
        <taxon>Parasutterella</taxon>
    </lineage>
</organism>
<dbReference type="InterPro" id="IPR059173">
    <property type="entry name" value="TraA_dom"/>
</dbReference>
<gene>
    <name evidence="1" type="ORF">GMD42_07880</name>
</gene>
<dbReference type="EMBL" id="WNCL01000021">
    <property type="protein sequence ID" value="MTU43543.1"/>
    <property type="molecule type" value="Genomic_DNA"/>
</dbReference>
<reference evidence="1 2" key="1">
    <citation type="journal article" date="2019" name="Nat. Med.">
        <title>A library of human gut bacterial isolates paired with longitudinal multiomics data enables mechanistic microbiome research.</title>
        <authorList>
            <person name="Poyet M."/>
            <person name="Groussin M."/>
            <person name="Gibbons S.M."/>
            <person name="Avila-Pacheco J."/>
            <person name="Jiang X."/>
            <person name="Kearney S.M."/>
            <person name="Perrotta A.R."/>
            <person name="Berdy B."/>
            <person name="Zhao S."/>
            <person name="Lieberman T.D."/>
            <person name="Swanson P.K."/>
            <person name="Smith M."/>
            <person name="Roesemann S."/>
            <person name="Alexander J.E."/>
            <person name="Rich S.A."/>
            <person name="Livny J."/>
            <person name="Vlamakis H."/>
            <person name="Clish C."/>
            <person name="Bullock K."/>
            <person name="Deik A."/>
            <person name="Scott J."/>
            <person name="Pierce K.A."/>
            <person name="Xavier R.J."/>
            <person name="Alm E.J."/>
        </authorList>
    </citation>
    <scope>NUCLEOTIDE SEQUENCE [LARGE SCALE GENOMIC DNA]</scope>
    <source>
        <strain evidence="1 2">BIOML-A2</strain>
    </source>
</reference>
<proteinExistence type="predicted"/>
<accession>A0A6I3S6P7</accession>
<dbReference type="Proteomes" id="UP000462362">
    <property type="component" value="Unassembled WGS sequence"/>
</dbReference>
<comment type="caution">
    <text evidence="1">The sequence shown here is derived from an EMBL/GenBank/DDBJ whole genome shotgun (WGS) entry which is preliminary data.</text>
</comment>
<dbReference type="RefSeq" id="WP_155165348.1">
    <property type="nucleotide sequence ID" value="NZ_CAKVUT010000163.1"/>
</dbReference>